<evidence type="ECO:0008006" key="10">
    <source>
        <dbReference type="Google" id="ProtNLM"/>
    </source>
</evidence>
<feature type="compositionally biased region" description="Basic and acidic residues" evidence="5">
    <location>
        <begin position="349"/>
        <end position="361"/>
    </location>
</feature>
<protein>
    <recommendedName>
        <fullName evidence="10">Cep57 centrosome microtubule-binding domain-containing protein</fullName>
    </recommendedName>
</protein>
<dbReference type="Proteomes" id="UP000813824">
    <property type="component" value="Unassembled WGS sequence"/>
</dbReference>
<sequence>MSRRGSTLELSILGDATEERRIQLEQNLQQTDLSLHLSSPRNDFSDIEHPRHISDPYSFSGAISFDRSREGFVSPTHQHWSYRGIEDDEGYNPYAGETISTAAHHASALTLSAGLGGRGARRDISLSGAEYDPDRPVQGIMAGMSRKGHGKPVGYSSKSIINPIATFDPLVVDDSTELDQFFPQSRRELSGLQSPPPSDGAPSPTTRDIVHSPRPKLSDALHRVTFSPKRPRSAQNTPSHRSARQTKRNEPSFTAQSTARDRTHQSLSYGAIRHSIPDEPAVNVHPPTPSQADGSSKFTRLAKGITAELQAESQARRIANEKLSTIPQSTMRKRPPVSAKPIQSPFKDGTAHMRNDGDRSHSKFPGSKSFSKSKVHLPDVTGLTSAIQSPSKLGMGYLVYEGQEEGERAAALMATLTVVQSKLAYLESENGISRRRVAELERELEACKKEVARERTRTYDQEYNAPAARTTVSAGNTSTSRYREVLEEKKALEELVASLQAHLARLTAELSEHKLLLAELRTLRDQDSAALQEKSTDISRLREEVERLSGEVEVLRGVVEEGLKERREIRERSMAETSGTTSQAHSEADLQERTAAPLHEEEASSVLSEDTTSPSRASTPTQRNPPPVTIEDEDDDTEPEASHNAGPYIDEEELDRISLEVEERRSERSMSRSIISPSRPREHKSYGARSPPRSPLAKPPITTTVPTQRSLQSTLGGTLRQPPHASSSAQTEAGPSQPRPDNHPDLRASKAGASEAEPFPQIRGTRMERLFFSAPQHDAQTCTLCHRRRRPSSRTASGSAKNYMGFYDADTPKEGHAEERYIPGTAAPSEDRLPPQTVLARVLRELEDDFTHYKAIYVELADQYKLIDAASNVAKRNVLAQHVREIIDILEQKGDQIASLYELLSFEDKALPTE</sequence>
<feature type="compositionally biased region" description="Basic and acidic residues" evidence="5">
    <location>
        <begin position="586"/>
        <end position="602"/>
    </location>
</feature>
<gene>
    <name evidence="8" type="ORF">BXZ70DRAFT_1075478</name>
</gene>
<dbReference type="InterPro" id="IPR024957">
    <property type="entry name" value="Cep57_MT-bd_dom"/>
</dbReference>
<evidence type="ECO:0000256" key="4">
    <source>
        <dbReference type="SAM" id="Coils"/>
    </source>
</evidence>
<dbReference type="GO" id="GO:0005815">
    <property type="term" value="C:microtubule organizing center"/>
    <property type="evidence" value="ECO:0007669"/>
    <property type="project" value="UniProtKB-SubCell"/>
</dbReference>
<dbReference type="EMBL" id="JAEVFJ010000005">
    <property type="protein sequence ID" value="KAH8104479.1"/>
    <property type="molecule type" value="Genomic_DNA"/>
</dbReference>
<feature type="compositionally biased region" description="Low complexity" evidence="5">
    <location>
        <begin position="363"/>
        <end position="372"/>
    </location>
</feature>
<feature type="compositionally biased region" description="Polar residues" evidence="5">
    <location>
        <begin position="605"/>
        <end position="622"/>
    </location>
</feature>
<feature type="compositionally biased region" description="Polar residues" evidence="5">
    <location>
        <begin position="701"/>
        <end position="716"/>
    </location>
</feature>
<dbReference type="Pfam" id="PF14197">
    <property type="entry name" value="Cep57_CLD_2"/>
    <property type="match status" value="1"/>
</dbReference>
<comment type="subcellular location">
    <subcellularLocation>
        <location evidence="1">Cytoplasm</location>
        <location evidence="1">Cytoskeleton</location>
        <location evidence="1">Microtubule organizing center</location>
    </subcellularLocation>
</comment>
<evidence type="ECO:0000256" key="5">
    <source>
        <dbReference type="SAM" id="MobiDB-lite"/>
    </source>
</evidence>
<feature type="region of interest" description="Disordered" evidence="5">
    <location>
        <begin position="569"/>
        <end position="760"/>
    </location>
</feature>
<feature type="coiled-coil region" evidence="4">
    <location>
        <begin position="423"/>
        <end position="457"/>
    </location>
</feature>
<feature type="compositionally biased region" description="Basic and acidic residues" evidence="5">
    <location>
        <begin position="208"/>
        <end position="222"/>
    </location>
</feature>
<organism evidence="8 9">
    <name type="scientific">Cristinia sonorae</name>
    <dbReference type="NCBI Taxonomy" id="1940300"/>
    <lineage>
        <taxon>Eukaryota</taxon>
        <taxon>Fungi</taxon>
        <taxon>Dikarya</taxon>
        <taxon>Basidiomycota</taxon>
        <taxon>Agaricomycotina</taxon>
        <taxon>Agaricomycetes</taxon>
        <taxon>Agaricomycetidae</taxon>
        <taxon>Agaricales</taxon>
        <taxon>Pleurotineae</taxon>
        <taxon>Stephanosporaceae</taxon>
        <taxon>Cristinia</taxon>
    </lineage>
</organism>
<feature type="domain" description="Cep57 centrosome microtubule-binding" evidence="6">
    <location>
        <begin position="830"/>
        <end position="902"/>
    </location>
</feature>
<evidence type="ECO:0000256" key="1">
    <source>
        <dbReference type="ARBA" id="ARBA00004267"/>
    </source>
</evidence>
<dbReference type="GO" id="GO:0008017">
    <property type="term" value="F:microtubule binding"/>
    <property type="evidence" value="ECO:0007669"/>
    <property type="project" value="InterPro"/>
</dbReference>
<feature type="compositionally biased region" description="Acidic residues" evidence="5">
    <location>
        <begin position="630"/>
        <end position="639"/>
    </location>
</feature>
<dbReference type="OrthoDB" id="76453at2759"/>
<dbReference type="AlphaFoldDB" id="A0A8K0UVI3"/>
<dbReference type="PANTHER" id="PTHR19336:SF9">
    <property type="entry name" value="SPINDLE POLE BODY PROTEIN PPC89"/>
    <property type="match status" value="1"/>
</dbReference>
<evidence type="ECO:0000256" key="3">
    <source>
        <dbReference type="ARBA" id="ARBA00023212"/>
    </source>
</evidence>
<comment type="caution">
    <text evidence="8">The sequence shown here is derived from an EMBL/GenBank/DDBJ whole genome shotgun (WGS) entry which is preliminary data.</text>
</comment>
<feature type="region of interest" description="Disordered" evidence="5">
    <location>
        <begin position="327"/>
        <end position="374"/>
    </location>
</feature>
<proteinExistence type="predicted"/>
<keyword evidence="4" id="KW-0175">Coiled coil</keyword>
<feature type="coiled-coil region" evidence="4">
    <location>
        <begin position="482"/>
        <end position="558"/>
    </location>
</feature>
<evidence type="ECO:0000259" key="6">
    <source>
        <dbReference type="Pfam" id="PF06657"/>
    </source>
</evidence>
<keyword evidence="9" id="KW-1185">Reference proteome</keyword>
<feature type="compositionally biased region" description="Basic and acidic residues" evidence="5">
    <location>
        <begin position="655"/>
        <end position="670"/>
    </location>
</feature>
<name>A0A8K0UVI3_9AGAR</name>
<evidence type="ECO:0000313" key="8">
    <source>
        <dbReference type="EMBL" id="KAH8104479.1"/>
    </source>
</evidence>
<dbReference type="Pfam" id="PF06657">
    <property type="entry name" value="Cep57_MT_bd"/>
    <property type="match status" value="1"/>
</dbReference>
<keyword evidence="3" id="KW-0206">Cytoskeleton</keyword>
<evidence type="ECO:0000313" key="9">
    <source>
        <dbReference type="Proteomes" id="UP000813824"/>
    </source>
</evidence>
<evidence type="ECO:0000256" key="2">
    <source>
        <dbReference type="ARBA" id="ARBA00022490"/>
    </source>
</evidence>
<accession>A0A8K0UVI3</accession>
<feature type="domain" description="PPC89 centrosome localisation" evidence="7">
    <location>
        <begin position="492"/>
        <end position="566"/>
    </location>
</feature>
<feature type="region of interest" description="Disordered" evidence="5">
    <location>
        <begin position="786"/>
        <end position="805"/>
    </location>
</feature>
<dbReference type="InterPro" id="IPR051756">
    <property type="entry name" value="Centrosomal_MT-associated"/>
</dbReference>
<evidence type="ECO:0000259" key="7">
    <source>
        <dbReference type="Pfam" id="PF14197"/>
    </source>
</evidence>
<feature type="compositionally biased region" description="Polar residues" evidence="5">
    <location>
        <begin position="724"/>
        <end position="734"/>
    </location>
</feature>
<reference evidence="8" key="1">
    <citation type="journal article" date="2021" name="New Phytol.">
        <title>Evolutionary innovations through gain and loss of genes in the ectomycorrhizal Boletales.</title>
        <authorList>
            <person name="Wu G."/>
            <person name="Miyauchi S."/>
            <person name="Morin E."/>
            <person name="Kuo A."/>
            <person name="Drula E."/>
            <person name="Varga T."/>
            <person name="Kohler A."/>
            <person name="Feng B."/>
            <person name="Cao Y."/>
            <person name="Lipzen A."/>
            <person name="Daum C."/>
            <person name="Hundley H."/>
            <person name="Pangilinan J."/>
            <person name="Johnson J."/>
            <person name="Barry K."/>
            <person name="LaButti K."/>
            <person name="Ng V."/>
            <person name="Ahrendt S."/>
            <person name="Min B."/>
            <person name="Choi I.G."/>
            <person name="Park H."/>
            <person name="Plett J.M."/>
            <person name="Magnuson J."/>
            <person name="Spatafora J.W."/>
            <person name="Nagy L.G."/>
            <person name="Henrissat B."/>
            <person name="Grigoriev I.V."/>
            <person name="Yang Z.L."/>
            <person name="Xu J."/>
            <person name="Martin F.M."/>
        </authorList>
    </citation>
    <scope>NUCLEOTIDE SEQUENCE</scope>
    <source>
        <strain evidence="8">KKN 215</strain>
    </source>
</reference>
<dbReference type="InterPro" id="IPR025925">
    <property type="entry name" value="PPC89_CLD"/>
</dbReference>
<feature type="region of interest" description="Disordered" evidence="5">
    <location>
        <begin position="187"/>
        <end position="265"/>
    </location>
</feature>
<keyword evidence="2" id="KW-0963">Cytoplasm</keyword>
<feature type="compositionally biased region" description="Polar residues" evidence="5">
    <location>
        <begin position="575"/>
        <end position="585"/>
    </location>
</feature>
<dbReference type="PANTHER" id="PTHR19336">
    <property type="entry name" value="UNCHARACTERIZED DUF1167"/>
    <property type="match status" value="1"/>
</dbReference>